<comment type="caution">
    <text evidence="1">The sequence shown here is derived from an EMBL/GenBank/DDBJ whole genome shotgun (WGS) entry which is preliminary data.</text>
</comment>
<evidence type="ECO:0000313" key="2">
    <source>
        <dbReference type="Proteomes" id="UP000032247"/>
    </source>
</evidence>
<sequence>MFLYLGWTNGSILSMRNIGMFYSNRIPSEKNPILKAGFSFQKSEDIS</sequence>
<protein>
    <submittedName>
        <fullName evidence="1">Uncharacterized protein</fullName>
    </submittedName>
</protein>
<dbReference type="Proteomes" id="UP000032247">
    <property type="component" value="Unassembled WGS sequence"/>
</dbReference>
<dbReference type="EMBL" id="JXBC01000004">
    <property type="protein sequence ID" value="KIU10427.1"/>
    <property type="molecule type" value="Genomic_DNA"/>
</dbReference>
<reference evidence="1 2" key="1">
    <citation type="submission" date="2014-12" db="EMBL/GenBank/DDBJ databases">
        <title>Comparative genome analysis of Bacillus coagulans HM-08, Clostridium butyricum HM-68, Bacillus subtilis HM-66 and Bacillus licheniformis BL-09.</title>
        <authorList>
            <person name="Zhang H."/>
        </authorList>
    </citation>
    <scope>NUCLEOTIDE SEQUENCE [LARGE SCALE GENOMIC DNA]</scope>
    <source>
        <strain evidence="1 2">HM-66</strain>
    </source>
</reference>
<accession>A0A0C3K047</accession>
<organism evidence="1 2">
    <name type="scientific">Bacillus subtilis</name>
    <dbReference type="NCBI Taxonomy" id="1423"/>
    <lineage>
        <taxon>Bacteria</taxon>
        <taxon>Bacillati</taxon>
        <taxon>Bacillota</taxon>
        <taxon>Bacilli</taxon>
        <taxon>Bacillales</taxon>
        <taxon>Bacillaceae</taxon>
        <taxon>Bacillus</taxon>
    </lineage>
</organism>
<proteinExistence type="predicted"/>
<name>A0A0C3K047_BACIU</name>
<evidence type="ECO:0000313" key="1">
    <source>
        <dbReference type="EMBL" id="KIU10427.1"/>
    </source>
</evidence>
<gene>
    <name evidence="1" type="ORF">SC09_Contig25orf00146</name>
</gene>
<dbReference type="AlphaFoldDB" id="A0A0C3K047"/>